<reference evidence="3 4" key="1">
    <citation type="submission" date="2017-05" db="EMBL/GenBank/DDBJ databases">
        <title>Genome sequence for an aflatoxigenic pathogen of Argentinian peanut, Aspergillus arachidicola.</title>
        <authorList>
            <person name="Moore G."/>
            <person name="Beltz S.B."/>
            <person name="Mack B.M."/>
        </authorList>
    </citation>
    <scope>NUCLEOTIDE SEQUENCE [LARGE SCALE GENOMIC DNA]</scope>
    <source>
        <strain evidence="3 4">CBS 117610</strain>
    </source>
</reference>
<evidence type="ECO:0000256" key="2">
    <source>
        <dbReference type="ARBA" id="ARBA00023004"/>
    </source>
</evidence>
<evidence type="ECO:0000313" key="4">
    <source>
        <dbReference type="Proteomes" id="UP000231358"/>
    </source>
</evidence>
<evidence type="ECO:0000256" key="1">
    <source>
        <dbReference type="ARBA" id="ARBA00022737"/>
    </source>
</evidence>
<dbReference type="AlphaFoldDB" id="A0A2G7FP94"/>
<dbReference type="SUPFAM" id="SSF117281">
    <property type="entry name" value="Kelch motif"/>
    <property type="match status" value="1"/>
</dbReference>
<dbReference type="PANTHER" id="PTHR47435:SF4">
    <property type="entry name" value="KELCH REPEAT PROTEIN (AFU_ORTHOLOGUE AFUA_5G12780)"/>
    <property type="match status" value="1"/>
</dbReference>
<dbReference type="SUPFAM" id="SSF50965">
    <property type="entry name" value="Galactose oxidase, central domain"/>
    <property type="match status" value="1"/>
</dbReference>
<sequence length="337" mass="36255">TMARAVWTNILSDASIQRSSQTLSVLAGNAYLYGGELRPREPVDSAVYRITLDNKQPSDIKLSTITSTSESPQPRVGSASTTIDGKVYIFSGRGGTAMAPIEEAGAFWVFDPNTSTWEQVKPADPQTPYPAGRSYHTLTNNGKDTIFLHAGCPEKGRLSDLWAFNISTRQWRELAPAPKPERGGTSIAYAEGKLFRMNGFDGQTEQGGALDVYDPENNTWSTIAYPADGVSGPGARSVSCLLSLKVSGKPSLVTAFGERDPSSLGHQGAGKMLSDAWIFDIQSGKWTELQAGGETTPEARGWFDADVITNASGDSIVVHGGLAESNERLGDVWRLDF</sequence>
<dbReference type="GO" id="GO:0019760">
    <property type="term" value="P:glucosinolate metabolic process"/>
    <property type="evidence" value="ECO:0007669"/>
    <property type="project" value="UniProtKB-ARBA"/>
</dbReference>
<keyword evidence="1" id="KW-0677">Repeat</keyword>
<protein>
    <submittedName>
        <fullName evidence="3">Kelch repeat protein</fullName>
    </submittedName>
</protein>
<dbReference type="InterPro" id="IPR011043">
    <property type="entry name" value="Gal_Oxase/kelch_b-propeller"/>
</dbReference>
<keyword evidence="2" id="KW-0408">Iron</keyword>
<gene>
    <name evidence="3" type="ORF">AARAC_004875</name>
</gene>
<evidence type="ECO:0000313" key="3">
    <source>
        <dbReference type="EMBL" id="PIG82460.1"/>
    </source>
</evidence>
<dbReference type="EMBL" id="NEXV01000522">
    <property type="protein sequence ID" value="PIG82460.1"/>
    <property type="molecule type" value="Genomic_DNA"/>
</dbReference>
<dbReference type="InterPro" id="IPR015915">
    <property type="entry name" value="Kelch-typ_b-propeller"/>
</dbReference>
<dbReference type="STRING" id="656916.A0A2G7FP94"/>
<proteinExistence type="predicted"/>
<dbReference type="Gene3D" id="2.120.10.80">
    <property type="entry name" value="Kelch-type beta propeller"/>
    <property type="match status" value="2"/>
</dbReference>
<dbReference type="PANTHER" id="PTHR47435">
    <property type="entry name" value="KELCH REPEAT PROTEIN (AFU_ORTHOLOGUE AFUA_5G12780)"/>
    <property type="match status" value="1"/>
</dbReference>
<comment type="caution">
    <text evidence="3">The sequence shown here is derived from an EMBL/GenBank/DDBJ whole genome shotgun (WGS) entry which is preliminary data.</text>
</comment>
<keyword evidence="4" id="KW-1185">Reference proteome</keyword>
<dbReference type="Pfam" id="PF24681">
    <property type="entry name" value="Kelch_KLHDC2_KLHL20_DRC7"/>
    <property type="match status" value="1"/>
</dbReference>
<feature type="non-terminal residue" evidence="3">
    <location>
        <position position="1"/>
    </location>
</feature>
<accession>A0A2G7FP94</accession>
<name>A0A2G7FP94_9EURO</name>
<organism evidence="3 4">
    <name type="scientific">Aspergillus arachidicola</name>
    <dbReference type="NCBI Taxonomy" id="656916"/>
    <lineage>
        <taxon>Eukaryota</taxon>
        <taxon>Fungi</taxon>
        <taxon>Dikarya</taxon>
        <taxon>Ascomycota</taxon>
        <taxon>Pezizomycotina</taxon>
        <taxon>Eurotiomycetes</taxon>
        <taxon>Eurotiomycetidae</taxon>
        <taxon>Eurotiales</taxon>
        <taxon>Aspergillaceae</taxon>
        <taxon>Aspergillus</taxon>
        <taxon>Aspergillus subgen. Circumdati</taxon>
    </lineage>
</organism>
<dbReference type="Proteomes" id="UP000231358">
    <property type="component" value="Unassembled WGS sequence"/>
</dbReference>